<feature type="domain" description="N-(5'phosphoribosyl) anthranilate isomerase (PRAI)" evidence="10">
    <location>
        <begin position="4"/>
        <end position="202"/>
    </location>
</feature>
<evidence type="ECO:0000256" key="7">
    <source>
        <dbReference type="ARBA" id="ARBA00023141"/>
    </source>
</evidence>
<dbReference type="KEGG" id="dax:FDQ92_10460"/>
<organism evidence="11 12">
    <name type="scientific">Desulfoglaeba alkanexedens ALDC</name>
    <dbReference type="NCBI Taxonomy" id="980445"/>
    <lineage>
        <taxon>Bacteria</taxon>
        <taxon>Pseudomonadati</taxon>
        <taxon>Thermodesulfobacteriota</taxon>
        <taxon>Syntrophobacteria</taxon>
        <taxon>Syntrophobacterales</taxon>
        <taxon>Syntrophobacteraceae</taxon>
        <taxon>Desulfoglaeba</taxon>
    </lineage>
</organism>
<dbReference type="Proteomes" id="UP000298602">
    <property type="component" value="Chromosome"/>
</dbReference>
<dbReference type="HAMAP" id="MF_00135">
    <property type="entry name" value="PRAI"/>
    <property type="match status" value="1"/>
</dbReference>
<evidence type="ECO:0000256" key="9">
    <source>
        <dbReference type="HAMAP-Rule" id="MF_00135"/>
    </source>
</evidence>
<comment type="similarity">
    <text evidence="9">Belongs to the TrpF family.</text>
</comment>
<dbReference type="AlphaFoldDB" id="A0A4P8L3T1"/>
<evidence type="ECO:0000256" key="8">
    <source>
        <dbReference type="ARBA" id="ARBA00023235"/>
    </source>
</evidence>
<dbReference type="PANTHER" id="PTHR42894:SF1">
    <property type="entry name" value="N-(5'-PHOSPHORIBOSYL)ANTHRANILATE ISOMERASE"/>
    <property type="match status" value="1"/>
</dbReference>
<accession>A0A4P8L3T1</accession>
<dbReference type="RefSeq" id="WP_137424813.1">
    <property type="nucleotide sequence ID" value="NZ_CP040098.1"/>
</dbReference>
<keyword evidence="5 9" id="KW-0028">Amino-acid biosynthesis</keyword>
<evidence type="ECO:0000256" key="6">
    <source>
        <dbReference type="ARBA" id="ARBA00022822"/>
    </source>
</evidence>
<sequence>MVQVKICGITRVDEALLCARWGAHAVGCVFHPPSPRFVSDLRAAEIAASLPAGVSAVGVFCDADYEAVMRRVERCGIRVVQLHGAESPDLVRRLQAQGVSVIKTLFLNRPPTFSDAEVYGCASAFLAECAGGSLPGGNAIAWDWNAARRMLGDRPLVIAGGLNPENVGRVVEEAQPDAVDVSSGVESAPGRKDPEKVKRFLETVASCEPPRATRRIFS</sequence>
<proteinExistence type="inferred from homology"/>
<evidence type="ECO:0000259" key="10">
    <source>
        <dbReference type="Pfam" id="PF00697"/>
    </source>
</evidence>
<dbReference type="InterPro" id="IPR001240">
    <property type="entry name" value="PRAI_dom"/>
</dbReference>
<dbReference type="OrthoDB" id="9796196at2"/>
<gene>
    <name evidence="9" type="primary">trpF</name>
    <name evidence="11" type="ORF">FDQ92_10460</name>
</gene>
<dbReference type="Pfam" id="PF00697">
    <property type="entry name" value="PRAI"/>
    <property type="match status" value="1"/>
</dbReference>
<dbReference type="InterPro" id="IPR013785">
    <property type="entry name" value="Aldolase_TIM"/>
</dbReference>
<dbReference type="EMBL" id="CP040098">
    <property type="protein sequence ID" value="QCQ22548.1"/>
    <property type="molecule type" value="Genomic_DNA"/>
</dbReference>
<dbReference type="Gene3D" id="3.20.20.70">
    <property type="entry name" value="Aldolase class I"/>
    <property type="match status" value="1"/>
</dbReference>
<dbReference type="InterPro" id="IPR011060">
    <property type="entry name" value="RibuloseP-bd_barrel"/>
</dbReference>
<evidence type="ECO:0000256" key="2">
    <source>
        <dbReference type="ARBA" id="ARBA00004664"/>
    </source>
</evidence>
<keyword evidence="7 9" id="KW-0057">Aromatic amino acid biosynthesis</keyword>
<evidence type="ECO:0000256" key="3">
    <source>
        <dbReference type="ARBA" id="ARBA00012572"/>
    </source>
</evidence>
<dbReference type="CDD" id="cd00405">
    <property type="entry name" value="PRAI"/>
    <property type="match status" value="1"/>
</dbReference>
<dbReference type="GO" id="GO:0004640">
    <property type="term" value="F:phosphoribosylanthranilate isomerase activity"/>
    <property type="evidence" value="ECO:0007669"/>
    <property type="project" value="UniProtKB-UniRule"/>
</dbReference>
<keyword evidence="8 9" id="KW-0413">Isomerase</keyword>
<dbReference type="PANTHER" id="PTHR42894">
    <property type="entry name" value="N-(5'-PHOSPHORIBOSYL)ANTHRANILATE ISOMERASE"/>
    <property type="match status" value="1"/>
</dbReference>
<evidence type="ECO:0000313" key="11">
    <source>
        <dbReference type="EMBL" id="QCQ22548.1"/>
    </source>
</evidence>
<dbReference type="UniPathway" id="UPA00035">
    <property type="reaction ID" value="UER00042"/>
</dbReference>
<keyword evidence="6 9" id="KW-0822">Tryptophan biosynthesis</keyword>
<protein>
    <recommendedName>
        <fullName evidence="4 9">N-(5'-phosphoribosyl)anthranilate isomerase</fullName>
        <shortName evidence="9">PRAI</shortName>
        <ecNumber evidence="3 9">5.3.1.24</ecNumber>
    </recommendedName>
</protein>
<name>A0A4P8L3T1_9BACT</name>
<dbReference type="InterPro" id="IPR044643">
    <property type="entry name" value="TrpF_fam"/>
</dbReference>
<comment type="pathway">
    <text evidence="2 9">Amino-acid biosynthesis; L-tryptophan biosynthesis; L-tryptophan from chorismate: step 3/5.</text>
</comment>
<evidence type="ECO:0000256" key="4">
    <source>
        <dbReference type="ARBA" id="ARBA00022272"/>
    </source>
</evidence>
<reference evidence="11 12" key="1">
    <citation type="submission" date="2019-05" db="EMBL/GenBank/DDBJ databases">
        <title>The Complete Genome Sequence of the n-alkane-degrading Desulfoglaeba alkanexedens ALDC reveals multiple alkylsuccinate synthase gene clusters.</title>
        <authorList>
            <person name="Callaghan A.V."/>
            <person name="Davidova I.A."/>
            <person name="Duncan K.E."/>
            <person name="Morris B."/>
            <person name="McInerney M.J."/>
        </authorList>
    </citation>
    <scope>NUCLEOTIDE SEQUENCE [LARGE SCALE GENOMIC DNA]</scope>
    <source>
        <strain evidence="11 12">ALDC</strain>
    </source>
</reference>
<evidence type="ECO:0000256" key="5">
    <source>
        <dbReference type="ARBA" id="ARBA00022605"/>
    </source>
</evidence>
<comment type="catalytic activity">
    <reaction evidence="1 9">
        <text>N-(5-phospho-beta-D-ribosyl)anthranilate = 1-(2-carboxyphenylamino)-1-deoxy-D-ribulose 5-phosphate</text>
        <dbReference type="Rhea" id="RHEA:21540"/>
        <dbReference type="ChEBI" id="CHEBI:18277"/>
        <dbReference type="ChEBI" id="CHEBI:58613"/>
        <dbReference type="EC" id="5.3.1.24"/>
    </reaction>
</comment>
<evidence type="ECO:0000313" key="12">
    <source>
        <dbReference type="Proteomes" id="UP000298602"/>
    </source>
</evidence>
<reference evidence="11 12" key="2">
    <citation type="submission" date="2019-05" db="EMBL/GenBank/DDBJ databases">
        <authorList>
            <person name="Suflita J.M."/>
            <person name="Marks C.R."/>
        </authorList>
    </citation>
    <scope>NUCLEOTIDE SEQUENCE [LARGE SCALE GENOMIC DNA]</scope>
    <source>
        <strain evidence="11 12">ALDC</strain>
    </source>
</reference>
<evidence type="ECO:0000256" key="1">
    <source>
        <dbReference type="ARBA" id="ARBA00001164"/>
    </source>
</evidence>
<dbReference type="EC" id="5.3.1.24" evidence="3 9"/>
<dbReference type="SUPFAM" id="SSF51366">
    <property type="entry name" value="Ribulose-phoshate binding barrel"/>
    <property type="match status" value="1"/>
</dbReference>
<keyword evidence="12" id="KW-1185">Reference proteome</keyword>
<dbReference type="GO" id="GO:0000162">
    <property type="term" value="P:L-tryptophan biosynthetic process"/>
    <property type="evidence" value="ECO:0007669"/>
    <property type="project" value="UniProtKB-UniRule"/>
</dbReference>